<comment type="caution">
    <text evidence="3">The sequence shown here is derived from an EMBL/GenBank/DDBJ whole genome shotgun (WGS) entry which is preliminary data.</text>
</comment>
<dbReference type="Pfam" id="PF08242">
    <property type="entry name" value="Methyltransf_12"/>
    <property type="match status" value="1"/>
</dbReference>
<dbReference type="InterPro" id="IPR029063">
    <property type="entry name" value="SAM-dependent_MTases_sf"/>
</dbReference>
<dbReference type="Proteomes" id="UP000198406">
    <property type="component" value="Unassembled WGS sequence"/>
</dbReference>
<dbReference type="InterPro" id="IPR013217">
    <property type="entry name" value="Methyltransf_12"/>
</dbReference>
<dbReference type="OrthoDB" id="202766at2759"/>
<dbReference type="Gene3D" id="1.10.10.10">
    <property type="entry name" value="Winged helix-like DNA-binding domain superfamily/Winged helix DNA-binding domain"/>
    <property type="match status" value="1"/>
</dbReference>
<accession>A0A1Z5K920</accession>
<keyword evidence="1" id="KW-0812">Transmembrane</keyword>
<keyword evidence="4" id="KW-1185">Reference proteome</keyword>
<dbReference type="PANTHER" id="PTHR45128">
    <property type="entry name" value="METHYLTRANSFERASE TYPE 11"/>
    <property type="match status" value="1"/>
</dbReference>
<dbReference type="AlphaFoldDB" id="A0A1Z5K920"/>
<dbReference type="InParanoid" id="A0A1Z5K920"/>
<sequence length="392" mass="42572">MTAPVSKSYLPLLITAFASGTALGLFVAKRMMKLSPEQHLWCIVMHSFTGALIHAGDSLELYDHLEAMKRPVTAQEFAEATGWSERWLQEFLAQAAGAGICTFRDGKFSMTPGYAPLLCNPATNPRSLAGLFEMLLPLVKRAESVVVRAIQSGKGVDYDFSNAQIIRGIDRKNYNWFRDYLVKDVLKDVNVPATGEPLVEMLERGVHVADIGCGCGASSITLAKAFPKSTIHAYEASALSLQVLEERIHAENIPNIVVCNVAERGVGDGPDGDASEFSFVYSHDLLHDMTDPQSLIRDVKTKLSPRGCWIVVDIKCQNTVTANIQSPASALFYGFSCLLCLACSTSEDHGAGLGTCGLPATKCQEFMKEAGFTHCEERGVASNPVQARYIVA</sequence>
<keyword evidence="1" id="KW-1133">Transmembrane helix</keyword>
<dbReference type="InterPro" id="IPR036388">
    <property type="entry name" value="WH-like_DNA-bd_sf"/>
</dbReference>
<feature type="transmembrane region" description="Helical" evidence="1">
    <location>
        <begin position="12"/>
        <end position="28"/>
    </location>
</feature>
<dbReference type="EMBL" id="BDSP01000186">
    <property type="protein sequence ID" value="GAX22662.1"/>
    <property type="molecule type" value="Genomic_DNA"/>
</dbReference>
<protein>
    <recommendedName>
        <fullName evidence="2">Methyltransferase type 12 domain-containing protein</fullName>
    </recommendedName>
</protein>
<keyword evidence="1" id="KW-0472">Membrane</keyword>
<evidence type="ECO:0000259" key="2">
    <source>
        <dbReference type="Pfam" id="PF08242"/>
    </source>
</evidence>
<dbReference type="CDD" id="cd02440">
    <property type="entry name" value="AdoMet_MTases"/>
    <property type="match status" value="1"/>
</dbReference>
<dbReference type="InterPro" id="IPR036390">
    <property type="entry name" value="WH_DNA-bd_sf"/>
</dbReference>
<reference evidence="3 4" key="1">
    <citation type="journal article" date="2015" name="Plant Cell">
        <title>Oil accumulation by the oleaginous diatom Fistulifera solaris as revealed by the genome and transcriptome.</title>
        <authorList>
            <person name="Tanaka T."/>
            <person name="Maeda Y."/>
            <person name="Veluchamy A."/>
            <person name="Tanaka M."/>
            <person name="Abida H."/>
            <person name="Marechal E."/>
            <person name="Bowler C."/>
            <person name="Muto M."/>
            <person name="Sunaga Y."/>
            <person name="Tanaka M."/>
            <person name="Yoshino T."/>
            <person name="Taniguchi T."/>
            <person name="Fukuda Y."/>
            <person name="Nemoto M."/>
            <person name="Matsumoto M."/>
            <person name="Wong P.S."/>
            <person name="Aburatani S."/>
            <person name="Fujibuchi W."/>
        </authorList>
    </citation>
    <scope>NUCLEOTIDE SEQUENCE [LARGE SCALE GENOMIC DNA]</scope>
    <source>
        <strain evidence="3 4">JPCC DA0580</strain>
    </source>
</reference>
<dbReference type="SUPFAM" id="SSF53335">
    <property type="entry name" value="S-adenosyl-L-methionine-dependent methyltransferases"/>
    <property type="match status" value="1"/>
</dbReference>
<dbReference type="Gene3D" id="3.40.50.150">
    <property type="entry name" value="Vaccinia Virus protein VP39"/>
    <property type="match status" value="1"/>
</dbReference>
<evidence type="ECO:0000313" key="4">
    <source>
        <dbReference type="Proteomes" id="UP000198406"/>
    </source>
</evidence>
<dbReference type="InterPro" id="IPR053173">
    <property type="entry name" value="SAM-binding_MTase"/>
</dbReference>
<dbReference type="PANTHER" id="PTHR45128:SF1">
    <property type="entry name" value="S-ADENOSYLMETHIONINE-DEPENDENT METHYLTRANSFERASE RV2258C"/>
    <property type="match status" value="1"/>
</dbReference>
<gene>
    <name evidence="3" type="ORF">FisN_17Lh157</name>
</gene>
<organism evidence="3 4">
    <name type="scientific">Fistulifera solaris</name>
    <name type="common">Oleaginous diatom</name>
    <dbReference type="NCBI Taxonomy" id="1519565"/>
    <lineage>
        <taxon>Eukaryota</taxon>
        <taxon>Sar</taxon>
        <taxon>Stramenopiles</taxon>
        <taxon>Ochrophyta</taxon>
        <taxon>Bacillariophyta</taxon>
        <taxon>Bacillariophyceae</taxon>
        <taxon>Bacillariophycidae</taxon>
        <taxon>Naviculales</taxon>
        <taxon>Naviculaceae</taxon>
        <taxon>Fistulifera</taxon>
    </lineage>
</organism>
<proteinExistence type="predicted"/>
<feature type="domain" description="Methyltransferase type 12" evidence="2">
    <location>
        <begin position="210"/>
        <end position="308"/>
    </location>
</feature>
<name>A0A1Z5K920_FISSO</name>
<evidence type="ECO:0000256" key="1">
    <source>
        <dbReference type="SAM" id="Phobius"/>
    </source>
</evidence>
<evidence type="ECO:0000313" key="3">
    <source>
        <dbReference type="EMBL" id="GAX22662.1"/>
    </source>
</evidence>
<dbReference type="SUPFAM" id="SSF46785">
    <property type="entry name" value="Winged helix' DNA-binding domain"/>
    <property type="match status" value="1"/>
</dbReference>